<evidence type="ECO:0000313" key="11">
    <source>
        <dbReference type="EMBL" id="MCY0388042.1"/>
    </source>
</evidence>
<dbReference type="InterPro" id="IPR010131">
    <property type="entry name" value="MdtP/NodT-like"/>
</dbReference>
<evidence type="ECO:0000256" key="3">
    <source>
        <dbReference type="ARBA" id="ARBA00022452"/>
    </source>
</evidence>
<keyword evidence="7 9" id="KW-0564">Palmitate</keyword>
<dbReference type="Gene3D" id="2.20.200.10">
    <property type="entry name" value="Outer membrane efflux proteins (OEP)"/>
    <property type="match status" value="1"/>
</dbReference>
<reference evidence="11" key="1">
    <citation type="submission" date="2022-11" db="EMBL/GenBank/DDBJ databases">
        <title>Robbsia betulipollinis sp. nov., isolated from pollen of birch (Betula pendula).</title>
        <authorList>
            <person name="Shi H."/>
            <person name="Ambika Manirajan B."/>
            <person name="Ratering S."/>
            <person name="Geissler-Plaum R."/>
            <person name="Schnell S."/>
        </authorList>
    </citation>
    <scope>NUCLEOTIDE SEQUENCE</scope>
    <source>
        <strain evidence="11">Bb-Pol-6</strain>
    </source>
</reference>
<evidence type="ECO:0000256" key="4">
    <source>
        <dbReference type="ARBA" id="ARBA00022692"/>
    </source>
</evidence>
<dbReference type="PANTHER" id="PTHR30203">
    <property type="entry name" value="OUTER MEMBRANE CATION EFFLUX PROTEIN"/>
    <property type="match status" value="1"/>
</dbReference>
<feature type="region of interest" description="Disordered" evidence="10">
    <location>
        <begin position="466"/>
        <end position="487"/>
    </location>
</feature>
<comment type="caution">
    <text evidence="11">The sequence shown here is derived from an EMBL/GenBank/DDBJ whole genome shotgun (WGS) entry which is preliminary data.</text>
</comment>
<evidence type="ECO:0000256" key="8">
    <source>
        <dbReference type="ARBA" id="ARBA00023288"/>
    </source>
</evidence>
<evidence type="ECO:0000256" key="1">
    <source>
        <dbReference type="ARBA" id="ARBA00004370"/>
    </source>
</evidence>
<dbReference type="Pfam" id="PF02321">
    <property type="entry name" value="OEP"/>
    <property type="match status" value="2"/>
</dbReference>
<evidence type="ECO:0000256" key="10">
    <source>
        <dbReference type="SAM" id="MobiDB-lite"/>
    </source>
</evidence>
<evidence type="ECO:0000256" key="5">
    <source>
        <dbReference type="ARBA" id="ARBA00022729"/>
    </source>
</evidence>
<dbReference type="Gene3D" id="1.20.1600.10">
    <property type="entry name" value="Outer membrane efflux proteins (OEP)"/>
    <property type="match status" value="1"/>
</dbReference>
<organism evidence="11 12">
    <name type="scientific">Robbsia betulipollinis</name>
    <dbReference type="NCBI Taxonomy" id="2981849"/>
    <lineage>
        <taxon>Bacteria</taxon>
        <taxon>Pseudomonadati</taxon>
        <taxon>Pseudomonadota</taxon>
        <taxon>Betaproteobacteria</taxon>
        <taxon>Burkholderiales</taxon>
        <taxon>Burkholderiaceae</taxon>
        <taxon>Robbsia</taxon>
    </lineage>
</organism>
<comment type="subcellular location">
    <subcellularLocation>
        <location evidence="9">Cell membrane</location>
        <topology evidence="9">Lipid-anchor</topology>
    </subcellularLocation>
    <subcellularLocation>
        <location evidence="1">Membrane</location>
    </subcellularLocation>
</comment>
<comment type="similarity">
    <text evidence="2 9">Belongs to the outer membrane factor (OMF) (TC 1.B.17) family.</text>
</comment>
<dbReference type="InterPro" id="IPR003423">
    <property type="entry name" value="OMP_efflux"/>
</dbReference>
<keyword evidence="8 9" id="KW-0449">Lipoprotein</keyword>
<evidence type="ECO:0000256" key="9">
    <source>
        <dbReference type="RuleBase" id="RU362097"/>
    </source>
</evidence>
<proteinExistence type="inferred from homology"/>
<protein>
    <submittedName>
        <fullName evidence="11">Efflux transporter outer membrane subunit</fullName>
    </submittedName>
</protein>
<dbReference type="EMBL" id="JAPMXC010000002">
    <property type="protein sequence ID" value="MCY0388042.1"/>
    <property type="molecule type" value="Genomic_DNA"/>
</dbReference>
<dbReference type="PANTHER" id="PTHR30203:SF20">
    <property type="entry name" value="MULTIDRUG RESISTANCE OUTER MEMBRANE PROTEIN MDTP-RELATED"/>
    <property type="match status" value="1"/>
</dbReference>
<evidence type="ECO:0000313" key="12">
    <source>
        <dbReference type="Proteomes" id="UP001082899"/>
    </source>
</evidence>
<keyword evidence="6 9" id="KW-0472">Membrane</keyword>
<keyword evidence="12" id="KW-1185">Reference proteome</keyword>
<keyword evidence="3 9" id="KW-1134">Transmembrane beta strand</keyword>
<gene>
    <name evidence="11" type="ORF">OVY01_12505</name>
</gene>
<evidence type="ECO:0000256" key="2">
    <source>
        <dbReference type="ARBA" id="ARBA00007613"/>
    </source>
</evidence>
<dbReference type="NCBIfam" id="TIGR01845">
    <property type="entry name" value="outer_NodT"/>
    <property type="match status" value="1"/>
</dbReference>
<evidence type="ECO:0000256" key="7">
    <source>
        <dbReference type="ARBA" id="ARBA00023139"/>
    </source>
</evidence>
<name>A0ABT3ZNR5_9BURK</name>
<evidence type="ECO:0000256" key="6">
    <source>
        <dbReference type="ARBA" id="ARBA00023136"/>
    </source>
</evidence>
<dbReference type="SUPFAM" id="SSF56954">
    <property type="entry name" value="Outer membrane efflux proteins (OEP)"/>
    <property type="match status" value="1"/>
</dbReference>
<keyword evidence="4 9" id="KW-0812">Transmembrane</keyword>
<sequence length="487" mass="52213">MTLGGCADWSGITPHVPARAANDLDAGHTLRDAAPAARAAADASAQWPMRQWWRVYRDPQLDRLVDAAIDGNPTQSIAAARLREALAMAGEARAATLPTLDASANLSREHWPQSGYYKATFPGENNFNNTATLRFDYPLDLFGAKRQGAQRAIDAAHALAADARSAQLSLESNVVRAYLRFSLQFALRDVARRTLVDQQRVRDFAQRRWQAGIGTQLEISQAQAPLPQSEVALEQIDEAIALSRNQLAALIGQGPGAGDALQTPALQFDAAIALPSALPAELIGHRPDVVAMRWRIEAQARAVDVQQAAFYPNVDLVASAGAMAVSPVFSSFARLSSVGTSFGPALSLPIFEGGRLRAGLGAAAAEYDVAVGQYNDTVVRALREIADQVLTFQSLGRQQAAAARAIATAQRSFDLATMGFTRGLTDYLNVLNAEDGLLREERSMKRLQASRLTAYADLMTALGGGLAQPADSPRVQPPRIAQGEPVR</sequence>
<accession>A0ABT3ZNR5</accession>
<keyword evidence="5" id="KW-0732">Signal</keyword>
<dbReference type="Proteomes" id="UP001082899">
    <property type="component" value="Unassembled WGS sequence"/>
</dbReference>